<name>A0AAD6BY81_9EURO</name>
<dbReference type="InterPro" id="IPR013780">
    <property type="entry name" value="Glyco_hydro_b"/>
</dbReference>
<evidence type="ECO:0000313" key="2">
    <source>
        <dbReference type="EMBL" id="KAJ5438857.1"/>
    </source>
</evidence>
<reference evidence="2" key="1">
    <citation type="submission" date="2022-12" db="EMBL/GenBank/DDBJ databases">
        <authorList>
            <person name="Petersen C."/>
        </authorList>
    </citation>
    <scope>NUCLEOTIDE SEQUENCE</scope>
    <source>
        <strain evidence="2">IBT 16125</strain>
    </source>
</reference>
<dbReference type="EMBL" id="JAPVEA010000008">
    <property type="protein sequence ID" value="KAJ5438857.1"/>
    <property type="molecule type" value="Genomic_DNA"/>
</dbReference>
<evidence type="ECO:0000313" key="3">
    <source>
        <dbReference type="Proteomes" id="UP001213681"/>
    </source>
</evidence>
<dbReference type="PANTHER" id="PTHR36183">
    <property type="entry name" value="BETA-GLUCURONIDASE"/>
    <property type="match status" value="1"/>
</dbReference>
<dbReference type="SUPFAM" id="SSF51445">
    <property type="entry name" value="(Trans)glycosidases"/>
    <property type="match status" value="1"/>
</dbReference>
<gene>
    <name evidence="2" type="ORF">N7458_009855</name>
</gene>
<keyword evidence="3" id="KW-1185">Reference proteome</keyword>
<comment type="caution">
    <text evidence="2">The sequence shown here is derived from an EMBL/GenBank/DDBJ whole genome shotgun (WGS) entry which is preliminary data.</text>
</comment>
<feature type="domain" description="Beta-glucuronidase C-terminal" evidence="1">
    <location>
        <begin position="380"/>
        <end position="481"/>
    </location>
</feature>
<proteinExistence type="predicted"/>
<dbReference type="PANTHER" id="PTHR36183:SF2">
    <property type="entry name" value="BETA-GLUCURONIDASE C-TERMINAL DOMAIN-CONTAINING PROTEIN"/>
    <property type="match status" value="1"/>
</dbReference>
<dbReference type="GeneID" id="81603480"/>
<dbReference type="InterPro" id="IPR031728">
    <property type="entry name" value="GlcAase_C"/>
</dbReference>
<dbReference type="Gene3D" id="3.20.20.80">
    <property type="entry name" value="Glycosidases"/>
    <property type="match status" value="1"/>
</dbReference>
<organism evidence="2 3">
    <name type="scientific">Penicillium daleae</name>
    <dbReference type="NCBI Taxonomy" id="63821"/>
    <lineage>
        <taxon>Eukaryota</taxon>
        <taxon>Fungi</taxon>
        <taxon>Dikarya</taxon>
        <taxon>Ascomycota</taxon>
        <taxon>Pezizomycotina</taxon>
        <taxon>Eurotiomycetes</taxon>
        <taxon>Eurotiomycetidae</taxon>
        <taxon>Eurotiales</taxon>
        <taxon>Aspergillaceae</taxon>
        <taxon>Penicillium</taxon>
    </lineage>
</organism>
<dbReference type="Pfam" id="PF16862">
    <property type="entry name" value="Glyco_hydro_79C"/>
    <property type="match status" value="1"/>
</dbReference>
<dbReference type="AlphaFoldDB" id="A0AAD6BY81"/>
<dbReference type="InterPro" id="IPR052974">
    <property type="entry name" value="GH79_Enzymes"/>
</dbReference>
<dbReference type="InterPro" id="IPR017853">
    <property type="entry name" value="GH"/>
</dbReference>
<evidence type="ECO:0000259" key="1">
    <source>
        <dbReference type="Pfam" id="PF16862"/>
    </source>
</evidence>
<accession>A0AAD6BY81</accession>
<dbReference type="Gene3D" id="2.60.40.1180">
    <property type="entry name" value="Golgi alpha-mannosidase II"/>
    <property type="match status" value="1"/>
</dbReference>
<sequence>MWGVAAADLAFTVPSSPPSNSSGQLGAAPVGVSLEFFTFPAYMDNVAATTTCLQNLKDLTGTWPPLRIGGTTQDRATYDPTLTSAVSYTVASSTDAPTSLTYGPSFISLAASYGGEIILGLNRRLNNISNTITAAKLAQSEASNLYAIELGNEPNCKVQIFPHQSPDANSAIPAVYTSSDPIAGGASWTAAADYASQVKWQDEVCGNLSATDKISAGVYFGTSPMSISGLTAVEGSANNYVKSYCSHNYPQSASTANLATLMGHSSIASQISGYSSEITAATNEGKPHIFGETNSATQGGGGISPTFGAALWILDYVMQTLVMGTKALYFHQGTIGNCQYCWWGRYDMGAPYYGAYFATMALADADQIAPLDSHTTAYAAYAIYKSGAPVRVLLYNSDYYTSGTRSSQTYVLSGLSSSSVTAKRLTAPYATSRVDQGSNPTVAGQTFVNGTCAIQGTQSIETATVSSGKATFTVAASEALLVYL</sequence>
<protein>
    <recommendedName>
        <fullName evidence="1">Beta-glucuronidase C-terminal domain-containing protein</fullName>
    </recommendedName>
</protein>
<dbReference type="Proteomes" id="UP001213681">
    <property type="component" value="Unassembled WGS sequence"/>
</dbReference>
<reference evidence="2" key="2">
    <citation type="journal article" date="2023" name="IMA Fungus">
        <title>Comparative genomic study of the Penicillium genus elucidates a diverse pangenome and 15 lateral gene transfer events.</title>
        <authorList>
            <person name="Petersen C."/>
            <person name="Sorensen T."/>
            <person name="Nielsen M.R."/>
            <person name="Sondergaard T.E."/>
            <person name="Sorensen J.L."/>
            <person name="Fitzpatrick D.A."/>
            <person name="Frisvad J.C."/>
            <person name="Nielsen K.L."/>
        </authorList>
    </citation>
    <scope>NUCLEOTIDE SEQUENCE</scope>
    <source>
        <strain evidence="2">IBT 16125</strain>
    </source>
</reference>
<dbReference type="RefSeq" id="XP_056762086.1">
    <property type="nucleotide sequence ID" value="XM_056913237.1"/>
</dbReference>